<feature type="region of interest" description="Disordered" evidence="2">
    <location>
        <begin position="365"/>
        <end position="782"/>
    </location>
</feature>
<feature type="region of interest" description="Disordered" evidence="2">
    <location>
        <begin position="1822"/>
        <end position="1940"/>
    </location>
</feature>
<dbReference type="GO" id="GO:0016197">
    <property type="term" value="P:endosomal transport"/>
    <property type="evidence" value="ECO:0007669"/>
    <property type="project" value="TreeGrafter"/>
</dbReference>
<feature type="region of interest" description="Disordered" evidence="2">
    <location>
        <begin position="1728"/>
        <end position="1752"/>
    </location>
</feature>
<dbReference type="GO" id="GO:0005794">
    <property type="term" value="C:Golgi apparatus"/>
    <property type="evidence" value="ECO:0007669"/>
    <property type="project" value="TreeGrafter"/>
</dbReference>
<dbReference type="Pfam" id="PF09758">
    <property type="entry name" value="FPL"/>
    <property type="match status" value="1"/>
</dbReference>
<dbReference type="GO" id="GO:0005770">
    <property type="term" value="C:late endosome"/>
    <property type="evidence" value="ECO:0007669"/>
    <property type="project" value="TreeGrafter"/>
</dbReference>
<reference evidence="4 5" key="1">
    <citation type="submission" date="2020-03" db="EMBL/GenBank/DDBJ databases">
        <title>Genome sequence of Toxoplasma gondii RH-88 strain.</title>
        <authorList>
            <person name="Lorenzi H.A."/>
            <person name="Venepally P."/>
            <person name="Rozenberg A."/>
            <person name="Sibley D."/>
        </authorList>
    </citation>
    <scope>NUCLEOTIDE SEQUENCE [LARGE SCALE GENOMIC DNA]</scope>
    <source>
        <strain evidence="4 5">RH-88</strain>
    </source>
</reference>
<feature type="compositionally biased region" description="Low complexity" evidence="2">
    <location>
        <begin position="2155"/>
        <end position="2192"/>
    </location>
</feature>
<keyword evidence="5" id="KW-1185">Reference proteome</keyword>
<feature type="region of interest" description="Disordered" evidence="2">
    <location>
        <begin position="277"/>
        <end position="296"/>
    </location>
</feature>
<feature type="region of interest" description="Disordered" evidence="2">
    <location>
        <begin position="2068"/>
        <end position="2115"/>
    </location>
</feature>
<feature type="compositionally biased region" description="Basic and acidic residues" evidence="2">
    <location>
        <begin position="1822"/>
        <end position="1834"/>
    </location>
</feature>
<evidence type="ECO:0000256" key="2">
    <source>
        <dbReference type="SAM" id="MobiDB-lite"/>
    </source>
</evidence>
<dbReference type="VEuPathDB" id="ToxoDB:TGME49_313590"/>
<comment type="caution">
    <text evidence="4">The sequence shown here is derived from an EMBL/GenBank/DDBJ whole genome shotgun (WGS) entry which is preliminary data.</text>
</comment>
<feature type="compositionally biased region" description="Basic residues" evidence="2">
    <location>
        <begin position="715"/>
        <end position="726"/>
    </location>
</feature>
<feature type="compositionally biased region" description="Polar residues" evidence="2">
    <location>
        <begin position="2092"/>
        <end position="2115"/>
    </location>
</feature>
<feature type="compositionally biased region" description="Basic and acidic residues" evidence="2">
    <location>
        <begin position="1892"/>
        <end position="1917"/>
    </location>
</feature>
<feature type="compositionally biased region" description="Basic and acidic residues" evidence="2">
    <location>
        <begin position="764"/>
        <end position="778"/>
    </location>
</feature>
<feature type="compositionally biased region" description="Low complexity" evidence="2">
    <location>
        <begin position="277"/>
        <end position="291"/>
    </location>
</feature>
<evidence type="ECO:0000259" key="3">
    <source>
        <dbReference type="Pfam" id="PF09758"/>
    </source>
</evidence>
<feature type="compositionally biased region" description="Basic and acidic residues" evidence="2">
    <location>
        <begin position="528"/>
        <end position="537"/>
    </location>
</feature>
<feature type="compositionally biased region" description="Basic and acidic residues" evidence="2">
    <location>
        <begin position="1244"/>
        <end position="1265"/>
    </location>
</feature>
<feature type="region of interest" description="Disordered" evidence="2">
    <location>
        <begin position="1230"/>
        <end position="1295"/>
    </location>
</feature>
<dbReference type="Proteomes" id="UP000557509">
    <property type="component" value="Unassembled WGS sequence"/>
</dbReference>
<gene>
    <name evidence="4" type="ORF">TGRH88_052740</name>
</gene>
<feature type="region of interest" description="Disordered" evidence="2">
    <location>
        <begin position="1399"/>
        <end position="1422"/>
    </location>
</feature>
<feature type="compositionally biased region" description="Basic and acidic residues" evidence="2">
    <location>
        <begin position="699"/>
        <end position="714"/>
    </location>
</feature>
<feature type="compositionally biased region" description="Polar residues" evidence="2">
    <location>
        <begin position="1056"/>
        <end position="1070"/>
    </location>
</feature>
<feature type="compositionally biased region" description="Acidic residues" evidence="2">
    <location>
        <begin position="1506"/>
        <end position="1515"/>
    </location>
</feature>
<feature type="compositionally biased region" description="Low complexity" evidence="2">
    <location>
        <begin position="432"/>
        <end position="450"/>
    </location>
</feature>
<feature type="compositionally biased region" description="Basic and acidic residues" evidence="2">
    <location>
        <begin position="1030"/>
        <end position="1048"/>
    </location>
</feature>
<dbReference type="GO" id="GO:1901096">
    <property type="term" value="P:regulation of autophagosome maturation"/>
    <property type="evidence" value="ECO:0007669"/>
    <property type="project" value="TreeGrafter"/>
</dbReference>
<keyword evidence="1" id="KW-0072">Autophagy</keyword>
<feature type="compositionally biased region" description="Polar residues" evidence="2">
    <location>
        <begin position="2194"/>
        <end position="2203"/>
    </location>
</feature>
<protein>
    <recommendedName>
        <fullName evidence="3">FPL domain-containing protein</fullName>
    </recommendedName>
</protein>
<dbReference type="InterPro" id="IPR039272">
    <property type="entry name" value="CLEC16A/TT9"/>
</dbReference>
<feature type="region of interest" description="Disordered" evidence="2">
    <location>
        <begin position="884"/>
        <end position="1071"/>
    </location>
</feature>
<feature type="compositionally biased region" description="Low complexity" evidence="2">
    <location>
        <begin position="1102"/>
        <end position="1113"/>
    </location>
</feature>
<feature type="compositionally biased region" description="Low complexity" evidence="2">
    <location>
        <begin position="471"/>
        <end position="527"/>
    </location>
</feature>
<proteinExistence type="predicted"/>
<feature type="domain" description="FPL" evidence="3">
    <location>
        <begin position="79"/>
        <end position="228"/>
    </location>
</feature>
<feature type="compositionally biased region" description="Basic and acidic residues" evidence="2">
    <location>
        <begin position="617"/>
        <end position="627"/>
    </location>
</feature>
<feature type="compositionally biased region" description="Basic and acidic residues" evidence="2">
    <location>
        <begin position="1494"/>
        <end position="1505"/>
    </location>
</feature>
<sequence length="2303" mass="250040">MRSRETGGPQREKISRKTTRMWFWGSAGFASGAFKDAVSHHGSSKQDFFTEGHLQDLFDALHAFDTIDDRNRDAAVEILRQIAELLVWGERHKNEAFFDIFCEQNILSYFVDIVSQPRVANAVKVQLLQTLSILVQNTHRKTAIYYLFSNNYINTLLRTPYDFSNEELVAWYVSFIKGLSLLVNHDTVKLFLNKRAPSFPVFSEAVKFFVHRDSMVRTHVRTVTLSIFKIREPVVEEFLVRHSAFFSHIACYLRAQWAERCRGLRACRRLSPRYHASTTTSTSSRSAASASPCGRDTPGTAACVAALKSGFSECEEFLFYIQDIFGIGVEAYNTLLVERLLLYTYLPLLVGCLCRGAPRETTVRRFAFPDAEPTSTVSTPGGGDWGRSGTQGPFSLARRLTRDPPSSASSSRNFRRRSREVLSSPMSVPLGSFPSSQRPSMPPSSSAPLSQTLSPATSRSRPRRKYPCPAPSQAFSPASFSPSHSSSYSSSPCSPLSSSPSSSAASLPSLPASSVAPSLSSSASFLSKRGERGDTRSSPDALRPRHRWRSKSVGRQATPADAGEFLLASSNRGNAGDLLYTRGGRAVPRAQAERDQSSPRRGEARGETEPSEEESDKAEARRGELGKKAHGRRGRRHDAGEQEGEGDASPERRGVADVPPKRRPRRLRGPAELELVMTPLTGQTSRRGTAEEDPTTETEASREEPAEREAETHAKKGNARRLSRSRAKTETPGFVQKRNAKPGSEEAVASERTRHVEWRRRRERERGSLRDSGKREARGASVPVSFASCASTDDACEGPQTADDTPQVVALYLLIQSFTTIQHPDLLRPVLALLLLPRVPESLLRLCAAHLPPTPASYVALESPAQCAGRVELFLPDESADAAGAVEDENEAASRWRGCKPPQGGGEAGRERRNSAVIRADGEIPQTRGLKRELGSGASATTTANRPTGRAEGDPLRSRERETLVNGREEKETEGKREERRDEETNEEGGEKNLTPTLTDAEHEEFEGSTLSRSASASRPPLFASFSFERGGRSPAERASKEADSRRRGDARKRFSLSTGRTKEAASSSLPARASKIENAFVNASTASKAFRCTRASSGVSITGGVSTTGGVSALEASGEKGRTRDGEETSFLKRHDGHRGLQCGGFCSSGTEQEEGVLSFPSAAQRDFGTCPSLSASAVLATRRPLLQKAQKEIQRAFEENLFFSLCSEDVSSPISRCQSRSESHARQTVSAVWGGLGEGAGDGERGSEGCREGDSEGREEQPRRSGHWASEMRAEGRRPSWGSSGDSFPEEDEDTVWVTNPYRRALEYFVGAEAASRRRRDTAVLLGGALLHAVLSHPTVTSVFLQNAGLLPSLRPARGRRAPRFRRSMSPESSYGDRVLASASCVPLSAFASAASSSFTAPSPRPASSSSLTSSSSAPPFSTLHARLSSFVSLPSRAEMETEERESPRGADADSAGKGTPTVEAGALEEKDRLEDPKTTKKDAEEPQAAGREARGNKQREERREEDDASELQEEARTPRAQDSRKTAEGSEEEDAKETRLRACGKCRDDRLDSRPGNQFRIACRWSLLKALLDAVQQNAHETFMRPVTVTLVCRVASLCVLSVLGRLGVSSLSPVVSSTRVSGSGKVGTRRKRFLLLRLLDEGLRRLSCKVKDLRKAATASVQLALMDADTHAHADGGFANPDNSHCPVALFWEEWESVKNAPPFDSGALSRDARMLLPAAVAGMSSQGGSGARSGETGEPFLWREPMSSRESQRRAVHEWRVIRQLCKEVERVASIYHQVLGSSSLSPSPLRLHHLAEEASAVLLPQATSEEQKLYARLSREREKEREADACSEASEGDSSVSGDAQRDRHRRERGEGTAGQPRSEREEEEGDCVGGCSQVCGGASAGEKREGGERKAAEKKGSRQRDSREGEATGEASWAGDGSSSAFSEGLDESRRVKISETRESYALLLKKEEDSKGNAFSAAVTPDLSVGIAGVLQSEGRQVSVWLEGRNFIRCFVDTQEGLAPRYFLQSETHLLLVSPSPETPGRADVRMACPLAQVESRVDSTDTSRLRLLVASSATPPGDAVWKRSSNAGDQLPERRHSRSSSFSTDGPMQASKQQRSALKSPALQVSSAAGAVLCHSSGALAGDSSAPSIPVATPAEGLGARSDGPGSSSLSVLVGGKQSGLSRQIASSSQPWLSCSPSPKSGGTSREPSSSAHWELHLSFEDTLRCCIVAKSIQEGRSKLRAALRVYIDRCLEDSNADDSLFSAPFAFPPPVYHLLSSSPRARCSKAVVCRGAEKSRPKRSSGTETEKVE</sequence>
<dbReference type="InterPro" id="IPR019155">
    <property type="entry name" value="CLEC16A/TT9_N"/>
</dbReference>
<dbReference type="GO" id="GO:0007034">
    <property type="term" value="P:vacuolar transport"/>
    <property type="evidence" value="ECO:0007669"/>
    <property type="project" value="TreeGrafter"/>
</dbReference>
<evidence type="ECO:0000256" key="1">
    <source>
        <dbReference type="ARBA" id="ARBA00023006"/>
    </source>
</evidence>
<name>A0A7J6JYN3_TOXGO</name>
<feature type="region of interest" description="Disordered" evidence="2">
    <location>
        <begin position="2284"/>
        <end position="2303"/>
    </location>
</feature>
<evidence type="ECO:0000313" key="4">
    <source>
        <dbReference type="EMBL" id="KAF4639502.1"/>
    </source>
</evidence>
<accession>A0A7J6JYN3</accession>
<dbReference type="PANTHER" id="PTHR21481">
    <property type="entry name" value="PROTEIN CLEC16A"/>
    <property type="match status" value="1"/>
</dbReference>
<dbReference type="EMBL" id="JAAUHK010000196">
    <property type="protein sequence ID" value="KAF4639502.1"/>
    <property type="molecule type" value="Genomic_DNA"/>
</dbReference>
<feature type="region of interest" description="Disordered" evidence="2">
    <location>
        <begin position="2145"/>
        <end position="2203"/>
    </location>
</feature>
<organism evidence="4 5">
    <name type="scientific">Toxoplasma gondii</name>
    <dbReference type="NCBI Taxonomy" id="5811"/>
    <lineage>
        <taxon>Eukaryota</taxon>
        <taxon>Sar</taxon>
        <taxon>Alveolata</taxon>
        <taxon>Apicomplexa</taxon>
        <taxon>Conoidasida</taxon>
        <taxon>Coccidia</taxon>
        <taxon>Eucoccidiorida</taxon>
        <taxon>Eimeriorina</taxon>
        <taxon>Sarcocystidae</taxon>
        <taxon>Toxoplasma</taxon>
    </lineage>
</organism>
<feature type="compositionally biased region" description="Basic and acidic residues" evidence="2">
    <location>
        <begin position="1470"/>
        <end position="1487"/>
    </location>
</feature>
<feature type="compositionally biased region" description="Basic and acidic residues" evidence="2">
    <location>
        <begin position="591"/>
        <end position="608"/>
    </location>
</feature>
<feature type="compositionally biased region" description="Basic and acidic residues" evidence="2">
    <location>
        <begin position="1516"/>
        <end position="1531"/>
    </location>
</feature>
<feature type="region of interest" description="Disordered" evidence="2">
    <location>
        <begin position="1437"/>
        <end position="1542"/>
    </location>
</feature>
<dbReference type="PANTHER" id="PTHR21481:SF0">
    <property type="entry name" value="PROTEIN CLEC16A"/>
    <property type="match status" value="1"/>
</dbReference>
<dbReference type="GO" id="GO:0006914">
    <property type="term" value="P:autophagy"/>
    <property type="evidence" value="ECO:0007669"/>
    <property type="project" value="UniProtKB-KW"/>
</dbReference>
<feature type="compositionally biased region" description="Basic and acidic residues" evidence="2">
    <location>
        <begin position="1118"/>
        <end position="1128"/>
    </location>
</feature>
<feature type="compositionally biased region" description="Basic and acidic residues" evidence="2">
    <location>
        <begin position="949"/>
        <end position="983"/>
    </location>
</feature>
<evidence type="ECO:0000313" key="5">
    <source>
        <dbReference type="Proteomes" id="UP000557509"/>
    </source>
</evidence>
<feature type="region of interest" description="Disordered" evidence="2">
    <location>
        <begin position="1102"/>
        <end position="1128"/>
    </location>
</feature>